<sequence length="301" mass="34165">MRHKLARRGDNILTDILLDCFGRPMSVQSSEVPGRSVNRSRYYMSRQTVWGKRQQLKRLRARADATEDLVISAVRNFIGSREQVRSFLLRLSFCDSELDRLSRRCHEAANRFGNIRRGDLRHVLQALIVRIELSLERVKIVMRLSEVERFIRWDGIGLFGSQNAEWAHSSTHLIDVPAGAIRYSSLLAMPVEPKLPRVGAHPSPGLKRLIGQARELQSLVDTERDKTLAELAATLDWTPSRFARVLRLNYLAPDILLSILDGTCPKSLSQTKLVQATLPMDWALQRQLLGFPPRPSPEGGE</sequence>
<dbReference type="EMBL" id="JAMGBA010000004">
    <property type="protein sequence ID" value="MCL6699848.1"/>
    <property type="molecule type" value="Genomic_DNA"/>
</dbReference>
<gene>
    <name evidence="1" type="ORF">LZ496_13795</name>
</gene>
<proteinExistence type="predicted"/>
<keyword evidence="2" id="KW-1185">Reference proteome</keyword>
<reference evidence="1 2" key="1">
    <citation type="submission" date="2022-05" db="EMBL/GenBank/DDBJ databases">
        <authorList>
            <person name="Jo J.-H."/>
            <person name="Im W.-T."/>
        </authorList>
    </citation>
    <scope>NUCLEOTIDE SEQUENCE [LARGE SCALE GENOMIC DNA]</scope>
    <source>
        <strain evidence="1 2">NSE70-1</strain>
    </source>
</reference>
<name>A0ABT0RYG8_9SPHN</name>
<comment type="caution">
    <text evidence="1">The sequence shown here is derived from an EMBL/GenBank/DDBJ whole genome shotgun (WGS) entry which is preliminary data.</text>
</comment>
<organism evidence="1 2">
    <name type="scientific">Sphingomonas caseinilyticus</name>
    <dbReference type="NCBI Taxonomy" id="2908205"/>
    <lineage>
        <taxon>Bacteria</taxon>
        <taxon>Pseudomonadati</taxon>
        <taxon>Pseudomonadota</taxon>
        <taxon>Alphaproteobacteria</taxon>
        <taxon>Sphingomonadales</taxon>
        <taxon>Sphingomonadaceae</taxon>
        <taxon>Sphingomonas</taxon>
    </lineage>
</organism>
<dbReference type="Proteomes" id="UP001203410">
    <property type="component" value="Unassembled WGS sequence"/>
</dbReference>
<evidence type="ECO:0000313" key="1">
    <source>
        <dbReference type="EMBL" id="MCL6699848.1"/>
    </source>
</evidence>
<evidence type="ECO:0000313" key="2">
    <source>
        <dbReference type="Proteomes" id="UP001203410"/>
    </source>
</evidence>
<protein>
    <submittedName>
        <fullName evidence="1">Uncharacterized protein</fullName>
    </submittedName>
</protein>
<accession>A0ABT0RYG8</accession>
<dbReference type="SUPFAM" id="SSF109709">
    <property type="entry name" value="KorB DNA-binding domain-like"/>
    <property type="match status" value="1"/>
</dbReference>